<evidence type="ECO:0000256" key="3">
    <source>
        <dbReference type="ARBA" id="ARBA00009508"/>
    </source>
</evidence>
<evidence type="ECO:0000256" key="6">
    <source>
        <dbReference type="ARBA" id="ARBA00022448"/>
    </source>
</evidence>
<evidence type="ECO:0000256" key="8">
    <source>
        <dbReference type="ARBA" id="ARBA00022660"/>
    </source>
</evidence>
<evidence type="ECO:0000256" key="15">
    <source>
        <dbReference type="ARBA" id="ARBA00032528"/>
    </source>
</evidence>
<evidence type="ECO:0000256" key="13">
    <source>
        <dbReference type="ARBA" id="ARBA00023136"/>
    </source>
</evidence>
<comment type="function">
    <text evidence="1">Accessory subunit of the mitochondrial membrane respiratory chain NADH dehydrogenase (Complex I), that is believed to be not involved in catalysis. Complex I functions in the transfer of electrons from NADH to the respiratory chain. The immediate electron acceptor for the enzyme is believed to be ubiquinone.</text>
</comment>
<evidence type="ECO:0000256" key="14">
    <source>
        <dbReference type="ARBA" id="ARBA00030192"/>
    </source>
</evidence>
<comment type="subcellular location">
    <subcellularLocation>
        <location evidence="2">Mitochondrion inner membrane</location>
        <topology evidence="2">Peripheral membrane protein</topology>
        <orientation evidence="2">Matrix side</orientation>
    </subcellularLocation>
</comment>
<comment type="subunit">
    <text evidence="4">Mammalian complex I is composed of 45 different subunits.</text>
</comment>
<keyword evidence="10" id="KW-0249">Electron transport</keyword>
<dbReference type="AlphaFoldDB" id="A0AA88IB79"/>
<keyword evidence="7" id="KW-0597">Phosphoprotein</keyword>
<evidence type="ECO:0000256" key="5">
    <source>
        <dbReference type="ARBA" id="ARBA00018684"/>
    </source>
</evidence>
<evidence type="ECO:0000256" key="11">
    <source>
        <dbReference type="ARBA" id="ARBA00022990"/>
    </source>
</evidence>
<evidence type="ECO:0000256" key="1">
    <source>
        <dbReference type="ARBA" id="ARBA00002920"/>
    </source>
</evidence>
<keyword evidence="11" id="KW-0007">Acetylation</keyword>
<dbReference type="EMBL" id="JAVRJZ010000003">
    <property type="protein sequence ID" value="KAK2725285.1"/>
    <property type="molecule type" value="Genomic_DNA"/>
</dbReference>
<dbReference type="CDD" id="cd20263">
    <property type="entry name" value="Complex1_LYR_NDUFB9_LYRM3"/>
    <property type="match status" value="1"/>
</dbReference>
<dbReference type="InterPro" id="IPR033034">
    <property type="entry name" value="NDUFB9"/>
</dbReference>
<name>A0AA88IB79_ARTSF</name>
<dbReference type="GO" id="GO:0005743">
    <property type="term" value="C:mitochondrial inner membrane"/>
    <property type="evidence" value="ECO:0007669"/>
    <property type="project" value="UniProtKB-SubCell"/>
</dbReference>
<evidence type="ECO:0000313" key="17">
    <source>
        <dbReference type="EMBL" id="KAK2725285.1"/>
    </source>
</evidence>
<dbReference type="GO" id="GO:0006120">
    <property type="term" value="P:mitochondrial electron transport, NADH to ubiquinone"/>
    <property type="evidence" value="ECO:0007669"/>
    <property type="project" value="InterPro"/>
</dbReference>
<dbReference type="InterPro" id="IPR008011">
    <property type="entry name" value="Complex1_LYR_dom"/>
</dbReference>
<evidence type="ECO:0000256" key="9">
    <source>
        <dbReference type="ARBA" id="ARBA00022792"/>
    </source>
</evidence>
<comment type="caution">
    <text evidence="17">The sequence shown here is derived from an EMBL/GenBank/DDBJ whole genome shotgun (WGS) entry which is preliminary data.</text>
</comment>
<organism evidence="17 18">
    <name type="scientific">Artemia franciscana</name>
    <name type="common">Brine shrimp</name>
    <name type="synonym">Artemia sanfranciscana</name>
    <dbReference type="NCBI Taxonomy" id="6661"/>
    <lineage>
        <taxon>Eukaryota</taxon>
        <taxon>Metazoa</taxon>
        <taxon>Ecdysozoa</taxon>
        <taxon>Arthropoda</taxon>
        <taxon>Crustacea</taxon>
        <taxon>Branchiopoda</taxon>
        <taxon>Anostraca</taxon>
        <taxon>Artemiidae</taxon>
        <taxon>Artemia</taxon>
    </lineage>
</organism>
<keyword evidence="18" id="KW-1185">Reference proteome</keyword>
<dbReference type="PANTHER" id="PTHR12868:SF0">
    <property type="entry name" value="NADH DEHYDROGENASE [UBIQUINONE] 1 BETA SUBCOMPLEX SUBUNIT 9"/>
    <property type="match status" value="1"/>
</dbReference>
<proteinExistence type="inferred from homology"/>
<accession>A0AA88IB79</accession>
<dbReference type="Proteomes" id="UP001187531">
    <property type="component" value="Unassembled WGS sequence"/>
</dbReference>
<keyword evidence="8" id="KW-0679">Respiratory chain</keyword>
<evidence type="ECO:0000256" key="4">
    <source>
        <dbReference type="ARBA" id="ARBA00011790"/>
    </source>
</evidence>
<reference evidence="17" key="1">
    <citation type="submission" date="2023-07" db="EMBL/GenBank/DDBJ databases">
        <title>Chromosome-level genome assembly of Artemia franciscana.</title>
        <authorList>
            <person name="Jo E."/>
        </authorList>
    </citation>
    <scope>NUCLEOTIDE SEQUENCE</scope>
    <source>
        <tissue evidence="17">Whole body</tissue>
    </source>
</reference>
<evidence type="ECO:0000256" key="2">
    <source>
        <dbReference type="ARBA" id="ARBA00004443"/>
    </source>
</evidence>
<keyword evidence="13" id="KW-0472">Membrane</keyword>
<dbReference type="Pfam" id="PF05347">
    <property type="entry name" value="Complex1_LYR"/>
    <property type="match status" value="1"/>
</dbReference>
<dbReference type="InterPro" id="IPR045292">
    <property type="entry name" value="Complex1_LYR_NDUFB9_LYRM3"/>
</dbReference>
<keyword evidence="6" id="KW-0813">Transport</keyword>
<protein>
    <recommendedName>
        <fullName evidence="5">NADH dehydrogenase [ubiquinone] 1 beta subcomplex subunit 9</fullName>
    </recommendedName>
    <alternativeName>
        <fullName evidence="14">Complex I-B22</fullName>
    </alternativeName>
    <alternativeName>
        <fullName evidence="15">NADH-ubiquinone oxidoreductase B22 subunit</fullName>
    </alternativeName>
</protein>
<dbReference type="PANTHER" id="PTHR12868">
    <property type="entry name" value="NADH-UBIQUINONE OXIDOREDUCTASE B22 SUBUNIT"/>
    <property type="match status" value="1"/>
</dbReference>
<evidence type="ECO:0000313" key="18">
    <source>
        <dbReference type="Proteomes" id="UP001187531"/>
    </source>
</evidence>
<evidence type="ECO:0000256" key="10">
    <source>
        <dbReference type="ARBA" id="ARBA00022982"/>
    </source>
</evidence>
<feature type="domain" description="Complex 1 LYR protein" evidence="16">
    <location>
        <begin position="13"/>
        <end position="70"/>
    </location>
</feature>
<evidence type="ECO:0000259" key="16">
    <source>
        <dbReference type="Pfam" id="PF05347"/>
    </source>
</evidence>
<keyword evidence="9" id="KW-0999">Mitochondrion inner membrane</keyword>
<gene>
    <name evidence="17" type="ORF">QYM36_001663</name>
</gene>
<comment type="similarity">
    <text evidence="3">Belongs to the complex I LYR family.</text>
</comment>
<keyword evidence="12" id="KW-0496">Mitochondrion</keyword>
<evidence type="ECO:0000256" key="12">
    <source>
        <dbReference type="ARBA" id="ARBA00023128"/>
    </source>
</evidence>
<sequence>MSHLQTRVLNHSQRVLKLYKEALRNIEGYHYVRHEYRYHAVLLRARFEENRNIKDMVLAHKLVVDGEEELFDRSFNRIYFPRDPGGVAYMRNPHEYDHMLDYWHPDEKAQYPDYFAKREQRKKEYVDYYRKKFGDYELPKDH</sequence>
<evidence type="ECO:0000256" key="7">
    <source>
        <dbReference type="ARBA" id="ARBA00022553"/>
    </source>
</evidence>